<dbReference type="STRING" id="263852.SAMN02745116_00047"/>
<evidence type="ECO:0000256" key="2">
    <source>
        <dbReference type="ARBA" id="ARBA00004651"/>
    </source>
</evidence>
<protein>
    <recommendedName>
        <fullName evidence="3">histidine kinase</fullName>
        <ecNumber evidence="3">2.7.13.3</ecNumber>
    </recommendedName>
</protein>
<dbReference type="InterPro" id="IPR050351">
    <property type="entry name" value="BphY/WalK/GraS-like"/>
</dbReference>
<evidence type="ECO:0000256" key="10">
    <source>
        <dbReference type="ARBA" id="ARBA00023136"/>
    </source>
</evidence>
<evidence type="ECO:0000313" key="14">
    <source>
        <dbReference type="Proteomes" id="UP000190328"/>
    </source>
</evidence>
<dbReference type="SMART" id="SM00387">
    <property type="entry name" value="HATPase_c"/>
    <property type="match status" value="1"/>
</dbReference>
<dbReference type="GO" id="GO:0005886">
    <property type="term" value="C:plasma membrane"/>
    <property type="evidence" value="ECO:0007669"/>
    <property type="project" value="UniProtKB-SubCell"/>
</dbReference>
<keyword evidence="5" id="KW-0808">Transferase</keyword>
<evidence type="ECO:0000256" key="11">
    <source>
        <dbReference type="SAM" id="Phobius"/>
    </source>
</evidence>
<evidence type="ECO:0000256" key="7">
    <source>
        <dbReference type="ARBA" id="ARBA00022777"/>
    </source>
</evidence>
<evidence type="ECO:0000256" key="8">
    <source>
        <dbReference type="ARBA" id="ARBA00022989"/>
    </source>
</evidence>
<dbReference type="OrthoDB" id="9780487at2"/>
<sequence length="326" mass="37897">MSKKKIIFDFFHSNRYFYFLLLLVVFSFFGTFFLENVPLAPFLDACIFVLFFASILTIYQLTKVFAKHKVIERAKKDTKLMDFRDFVEPNSTEESLIDLARQLRKEQIQEMNLAFRERQQMIDYYGMWSHQIKVPLAVIDLMVQTKELDLDVLKDELIYINQYIELIMQYVRMNNTETDYVFAPVELNKMVKASIKKYARFFIKKDLTIELEESEASVVTDEKWLQFVFEQILFNAIKYTKTGGVKICMSEQSLSVTDTGIGILAEDLPRIFDPGFTGLNGRLDKKASGLGLFMSKEILTKLGHEIKITSQIGVGTTVVIYFNSNH</sequence>
<dbReference type="InterPro" id="IPR004358">
    <property type="entry name" value="Sig_transdc_His_kin-like_C"/>
</dbReference>
<dbReference type="InterPro" id="IPR036890">
    <property type="entry name" value="HATPase_C_sf"/>
</dbReference>
<evidence type="ECO:0000313" key="13">
    <source>
        <dbReference type="EMBL" id="SJZ36610.1"/>
    </source>
</evidence>
<name>A0A1T4K2B7_9ENTE</name>
<evidence type="ECO:0000256" key="4">
    <source>
        <dbReference type="ARBA" id="ARBA00022475"/>
    </source>
</evidence>
<evidence type="ECO:0000256" key="3">
    <source>
        <dbReference type="ARBA" id="ARBA00012438"/>
    </source>
</evidence>
<dbReference type="EC" id="2.7.13.3" evidence="3"/>
<keyword evidence="4" id="KW-1003">Cell membrane</keyword>
<feature type="transmembrane region" description="Helical" evidence="11">
    <location>
        <begin position="40"/>
        <end position="59"/>
    </location>
</feature>
<dbReference type="PRINTS" id="PR00344">
    <property type="entry name" value="BCTRLSENSOR"/>
</dbReference>
<dbReference type="Proteomes" id="UP000190328">
    <property type="component" value="Unassembled WGS sequence"/>
</dbReference>
<evidence type="ECO:0000259" key="12">
    <source>
        <dbReference type="PROSITE" id="PS50109"/>
    </source>
</evidence>
<organism evidence="13 14">
    <name type="scientific">Pilibacter termitis</name>
    <dbReference type="NCBI Taxonomy" id="263852"/>
    <lineage>
        <taxon>Bacteria</taxon>
        <taxon>Bacillati</taxon>
        <taxon>Bacillota</taxon>
        <taxon>Bacilli</taxon>
        <taxon>Lactobacillales</taxon>
        <taxon>Enterococcaceae</taxon>
        <taxon>Pilibacter</taxon>
    </lineage>
</organism>
<dbReference type="PANTHER" id="PTHR45453">
    <property type="entry name" value="PHOSPHATE REGULON SENSOR PROTEIN PHOR"/>
    <property type="match status" value="1"/>
</dbReference>
<dbReference type="GO" id="GO:0016036">
    <property type="term" value="P:cellular response to phosphate starvation"/>
    <property type="evidence" value="ECO:0007669"/>
    <property type="project" value="TreeGrafter"/>
</dbReference>
<dbReference type="GO" id="GO:0004721">
    <property type="term" value="F:phosphoprotein phosphatase activity"/>
    <property type="evidence" value="ECO:0007669"/>
    <property type="project" value="TreeGrafter"/>
</dbReference>
<proteinExistence type="predicted"/>
<feature type="transmembrane region" description="Helical" evidence="11">
    <location>
        <begin position="16"/>
        <end position="34"/>
    </location>
</feature>
<comment type="subcellular location">
    <subcellularLocation>
        <location evidence="2">Cell membrane</location>
        <topology evidence="2">Multi-pass membrane protein</topology>
    </subcellularLocation>
</comment>
<evidence type="ECO:0000256" key="9">
    <source>
        <dbReference type="ARBA" id="ARBA00023012"/>
    </source>
</evidence>
<comment type="catalytic activity">
    <reaction evidence="1">
        <text>ATP + protein L-histidine = ADP + protein N-phospho-L-histidine.</text>
        <dbReference type="EC" id="2.7.13.3"/>
    </reaction>
</comment>
<reference evidence="13 14" key="1">
    <citation type="submission" date="2017-02" db="EMBL/GenBank/DDBJ databases">
        <authorList>
            <person name="Peterson S.W."/>
        </authorList>
    </citation>
    <scope>NUCLEOTIDE SEQUENCE [LARGE SCALE GENOMIC DNA]</scope>
    <source>
        <strain evidence="13 14">ATCC BAA-1030</strain>
    </source>
</reference>
<keyword evidence="7" id="KW-0418">Kinase</keyword>
<dbReference type="InterPro" id="IPR003594">
    <property type="entry name" value="HATPase_dom"/>
</dbReference>
<gene>
    <name evidence="13" type="ORF">SAMN02745116_00047</name>
</gene>
<keyword evidence="9" id="KW-0902">Two-component regulatory system</keyword>
<dbReference type="PANTHER" id="PTHR45453:SF2">
    <property type="entry name" value="HISTIDINE KINASE"/>
    <property type="match status" value="1"/>
</dbReference>
<dbReference type="SUPFAM" id="SSF55874">
    <property type="entry name" value="ATPase domain of HSP90 chaperone/DNA topoisomerase II/histidine kinase"/>
    <property type="match status" value="1"/>
</dbReference>
<keyword evidence="10 11" id="KW-0472">Membrane</keyword>
<dbReference type="Pfam" id="PF02518">
    <property type="entry name" value="HATPase_c"/>
    <property type="match status" value="1"/>
</dbReference>
<dbReference type="GO" id="GO:0000155">
    <property type="term" value="F:phosphorelay sensor kinase activity"/>
    <property type="evidence" value="ECO:0007669"/>
    <property type="project" value="TreeGrafter"/>
</dbReference>
<keyword evidence="8 11" id="KW-1133">Transmembrane helix</keyword>
<dbReference type="EMBL" id="FUXI01000001">
    <property type="protein sequence ID" value="SJZ36610.1"/>
    <property type="molecule type" value="Genomic_DNA"/>
</dbReference>
<feature type="domain" description="Histidine kinase" evidence="12">
    <location>
        <begin position="127"/>
        <end position="326"/>
    </location>
</feature>
<dbReference type="PROSITE" id="PS50109">
    <property type="entry name" value="HIS_KIN"/>
    <property type="match status" value="1"/>
</dbReference>
<evidence type="ECO:0000256" key="5">
    <source>
        <dbReference type="ARBA" id="ARBA00022679"/>
    </source>
</evidence>
<dbReference type="AlphaFoldDB" id="A0A1T4K2B7"/>
<keyword evidence="6 11" id="KW-0812">Transmembrane</keyword>
<dbReference type="RefSeq" id="WP_078806022.1">
    <property type="nucleotide sequence ID" value="NZ_FUXI01000001.1"/>
</dbReference>
<accession>A0A1T4K2B7</accession>
<evidence type="ECO:0000256" key="1">
    <source>
        <dbReference type="ARBA" id="ARBA00000085"/>
    </source>
</evidence>
<evidence type="ECO:0000256" key="6">
    <source>
        <dbReference type="ARBA" id="ARBA00022692"/>
    </source>
</evidence>
<dbReference type="InterPro" id="IPR005467">
    <property type="entry name" value="His_kinase_dom"/>
</dbReference>
<dbReference type="Gene3D" id="3.30.565.10">
    <property type="entry name" value="Histidine kinase-like ATPase, C-terminal domain"/>
    <property type="match status" value="1"/>
</dbReference>
<keyword evidence="14" id="KW-1185">Reference proteome</keyword>